<feature type="compositionally biased region" description="Acidic residues" evidence="10">
    <location>
        <begin position="42"/>
        <end position="59"/>
    </location>
</feature>
<dbReference type="GO" id="GO:0005737">
    <property type="term" value="C:cytoplasm"/>
    <property type="evidence" value="ECO:0007669"/>
    <property type="project" value="TreeGrafter"/>
</dbReference>
<reference evidence="12" key="2">
    <citation type="submission" date="2025-08" db="UniProtKB">
        <authorList>
            <consortium name="Ensembl"/>
        </authorList>
    </citation>
    <scope>IDENTIFICATION</scope>
</reference>
<dbReference type="Gene3D" id="3.30.200.20">
    <property type="entry name" value="Phosphorylase Kinase, domain 1"/>
    <property type="match status" value="1"/>
</dbReference>
<feature type="compositionally biased region" description="Acidic residues" evidence="10">
    <location>
        <begin position="339"/>
        <end position="358"/>
    </location>
</feature>
<name>A0A3P8VN03_CYNSE</name>
<dbReference type="GO" id="GO:0005524">
    <property type="term" value="F:ATP binding"/>
    <property type="evidence" value="ECO:0007669"/>
    <property type="project" value="UniProtKB-UniRule"/>
</dbReference>
<keyword evidence="2" id="KW-0723">Serine/threonine-protein kinase</keyword>
<dbReference type="InterPro" id="IPR008271">
    <property type="entry name" value="Ser/Thr_kinase_AS"/>
</dbReference>
<dbReference type="InterPro" id="IPR000719">
    <property type="entry name" value="Prot_kinase_dom"/>
</dbReference>
<evidence type="ECO:0000256" key="1">
    <source>
        <dbReference type="ARBA" id="ARBA00012513"/>
    </source>
</evidence>
<reference evidence="12" key="3">
    <citation type="submission" date="2025-09" db="UniProtKB">
        <authorList>
            <consortium name="Ensembl"/>
        </authorList>
    </citation>
    <scope>IDENTIFICATION</scope>
</reference>
<dbReference type="FunFam" id="1.10.510.10:FF:000293">
    <property type="entry name" value="SRSF protein kinase 1"/>
    <property type="match status" value="1"/>
</dbReference>
<keyword evidence="3" id="KW-0808">Transferase</keyword>
<accession>A0A3P8VN03</accession>
<feature type="compositionally biased region" description="Acidic residues" evidence="10">
    <location>
        <begin position="450"/>
        <end position="461"/>
    </location>
</feature>
<feature type="binding site" evidence="9">
    <location>
        <position position="108"/>
    </location>
    <ligand>
        <name>ATP</name>
        <dbReference type="ChEBI" id="CHEBI:30616"/>
    </ligand>
</feature>
<sequence>MSVNSEKSSSPERPENQQKAPVTAPPPPPPPPPPPEPTGPPEPEEEILGSDDEEQEDPADYCKGGYHPVKIGDLFNGRYHVIRKLGWGHFSTVWLCWDIQVKNFVAMKVVKSAQHYTETALDEIKLLRCVRESDPGDPNKDMVVQLIDDFKISGVNGIHVCMVFEVLGHHLLKWIIKSNYQGLPLPCVKSIIKQVLQGLDYLHTKCKIIHTDIKPENILMCVDDTFVRRMAMEATEWQKAGAPPPSGSAVSTAPQLKPVSTTDVGKISKNKKKKLKKKQKRQAELLERRMLEIEALEREAEKREERAKDGGEKEELERNPASPLQSLPPQIGPSIALGESDEDDDDDDDGEDEDEEEGDRERPVRLTNHTCAASTQETINILHITDEEVDEDEEPTPTAEKNAPIPPVPEEGNGELTQTEDEKEEEKKEVEERLKATEDENENKEKEAKSEEEEEDEEEKQELEKETEKDGSTEESEKEDESVLEEEKSKEQNEEYKEVKEEEENEDDDTTAEILTDNTSSIELHNNKANTAKTNGHILLDTEGLKVNPGSSPAQSTTPEPLLCPLVESELSYTDRDFSLSSGYEMYNGELAEPPLTNGSNERHLCTEPIFPDLPLDPEPGNPLPVGMADIAAGPSPNSPIADRSRTVSSSSTGDTPKVRARAADLLINPLDPRNAESIRVKIADLGNACWVHKHFTEDIQTRQYRAIEVLIGAGYSTPADIWSTACMAFELATGDYLFEPHSGEDYSRDEDHIAHIIELLGCIPRHFALSGKYSREFFNRRDHIALIMELLGKVPRKVVAAGKYSREFFSKKGELRHITKLKPWSLFDVLVEKYGWSHEDAGHFTHFLLPMLEMVPEKRASASECLNHAWLNS</sequence>
<feature type="compositionally biased region" description="Acidic residues" evidence="10">
    <location>
        <begin position="501"/>
        <end position="511"/>
    </location>
</feature>
<evidence type="ECO:0000256" key="3">
    <source>
        <dbReference type="ARBA" id="ARBA00022679"/>
    </source>
</evidence>
<dbReference type="PROSITE" id="PS00108">
    <property type="entry name" value="PROTEIN_KINASE_ST"/>
    <property type="match status" value="1"/>
</dbReference>
<dbReference type="Gene3D" id="1.10.510.10">
    <property type="entry name" value="Transferase(Phosphotransferase) domain 1"/>
    <property type="match status" value="3"/>
</dbReference>
<dbReference type="InterPro" id="IPR017441">
    <property type="entry name" value="Protein_kinase_ATP_BS"/>
</dbReference>
<feature type="compositionally biased region" description="Polar residues" evidence="10">
    <location>
        <begin position="367"/>
        <end position="379"/>
    </location>
</feature>
<evidence type="ECO:0000256" key="4">
    <source>
        <dbReference type="ARBA" id="ARBA00022741"/>
    </source>
</evidence>
<dbReference type="Ensembl" id="ENSCSET00000014818.1">
    <property type="protein sequence ID" value="ENSCSEP00000014641.1"/>
    <property type="gene ID" value="ENSCSEG00000009410.1"/>
</dbReference>
<dbReference type="PROSITE" id="PS50011">
    <property type="entry name" value="PROTEIN_KINASE_DOM"/>
    <property type="match status" value="1"/>
</dbReference>
<dbReference type="InterPro" id="IPR011009">
    <property type="entry name" value="Kinase-like_dom_sf"/>
</dbReference>
<dbReference type="GO" id="GO:0050684">
    <property type="term" value="P:regulation of mRNA processing"/>
    <property type="evidence" value="ECO:0007669"/>
    <property type="project" value="TreeGrafter"/>
</dbReference>
<feature type="domain" description="Protein kinase" evidence="11">
    <location>
        <begin position="79"/>
        <end position="872"/>
    </location>
</feature>
<dbReference type="AlphaFoldDB" id="A0A3P8VN03"/>
<feature type="region of interest" description="Disordered" evidence="10">
    <location>
        <begin position="237"/>
        <end position="281"/>
    </location>
</feature>
<dbReference type="FunFam" id="1.10.510.10:FF:000275">
    <property type="entry name" value="SRSF protein kinase 2 isoform X3"/>
    <property type="match status" value="1"/>
</dbReference>
<dbReference type="GO" id="GO:0000245">
    <property type="term" value="P:spliceosomal complex assembly"/>
    <property type="evidence" value="ECO:0007669"/>
    <property type="project" value="TreeGrafter"/>
</dbReference>
<dbReference type="PANTHER" id="PTHR47634">
    <property type="entry name" value="PROTEIN KINASE DOMAIN-CONTAINING PROTEIN-RELATED"/>
    <property type="match status" value="1"/>
</dbReference>
<feature type="region of interest" description="Disordered" evidence="10">
    <location>
        <begin position="612"/>
        <end position="656"/>
    </location>
</feature>
<keyword evidence="5" id="KW-0418">Kinase</keyword>
<keyword evidence="13" id="KW-1185">Reference proteome</keyword>
<evidence type="ECO:0000256" key="9">
    <source>
        <dbReference type="PROSITE-ProRule" id="PRU10141"/>
    </source>
</evidence>
<evidence type="ECO:0000313" key="12">
    <source>
        <dbReference type="Ensembl" id="ENSCSEP00000014641.1"/>
    </source>
</evidence>
<keyword evidence="4 9" id="KW-0547">Nucleotide-binding</keyword>
<dbReference type="FunFam" id="3.30.200.20:FF:000163">
    <property type="entry name" value="SRSF protein kinase 2 isoform X1"/>
    <property type="match status" value="1"/>
</dbReference>
<dbReference type="InParanoid" id="A0A3P8VN03"/>
<evidence type="ECO:0000256" key="10">
    <source>
        <dbReference type="SAM" id="MobiDB-lite"/>
    </source>
</evidence>
<feature type="compositionally biased region" description="Basic residues" evidence="10">
    <location>
        <begin position="268"/>
        <end position="280"/>
    </location>
</feature>
<protein>
    <recommendedName>
        <fullName evidence="1">non-specific serine/threonine protein kinase</fullName>
        <ecNumber evidence="1">2.7.11.1</ecNumber>
    </recommendedName>
</protein>
<evidence type="ECO:0000259" key="11">
    <source>
        <dbReference type="PROSITE" id="PS50011"/>
    </source>
</evidence>
<dbReference type="PROSITE" id="PS00107">
    <property type="entry name" value="PROTEIN_KINASE_ATP"/>
    <property type="match status" value="1"/>
</dbReference>
<feature type="compositionally biased region" description="Basic and acidic residues" evidence="10">
    <location>
        <begin position="299"/>
        <end position="318"/>
    </location>
</feature>
<comment type="catalytic activity">
    <reaction evidence="8">
        <text>L-seryl-[protein] + ATP = O-phospho-L-seryl-[protein] + ADP + H(+)</text>
        <dbReference type="Rhea" id="RHEA:17989"/>
        <dbReference type="Rhea" id="RHEA-COMP:9863"/>
        <dbReference type="Rhea" id="RHEA-COMP:11604"/>
        <dbReference type="ChEBI" id="CHEBI:15378"/>
        <dbReference type="ChEBI" id="CHEBI:29999"/>
        <dbReference type="ChEBI" id="CHEBI:30616"/>
        <dbReference type="ChEBI" id="CHEBI:83421"/>
        <dbReference type="ChEBI" id="CHEBI:456216"/>
        <dbReference type="EC" id="2.7.11.1"/>
    </reaction>
</comment>
<dbReference type="SUPFAM" id="SSF56112">
    <property type="entry name" value="Protein kinase-like (PK-like)"/>
    <property type="match status" value="1"/>
</dbReference>
<evidence type="ECO:0000256" key="7">
    <source>
        <dbReference type="ARBA" id="ARBA00047899"/>
    </source>
</evidence>
<dbReference type="Proteomes" id="UP000265120">
    <property type="component" value="Chromosome 6"/>
</dbReference>
<proteinExistence type="predicted"/>
<dbReference type="EC" id="2.7.11.1" evidence="1"/>
<dbReference type="SMART" id="SM00220">
    <property type="entry name" value="S_TKc"/>
    <property type="match status" value="1"/>
</dbReference>
<feature type="compositionally biased region" description="Basic and acidic residues" evidence="10">
    <location>
        <begin position="425"/>
        <end position="449"/>
    </location>
</feature>
<evidence type="ECO:0000256" key="5">
    <source>
        <dbReference type="ARBA" id="ARBA00022777"/>
    </source>
</evidence>
<feature type="compositionally biased region" description="Basic and acidic residues" evidence="10">
    <location>
        <begin position="485"/>
        <end position="500"/>
    </location>
</feature>
<dbReference type="GO" id="GO:0035556">
    <property type="term" value="P:intracellular signal transduction"/>
    <property type="evidence" value="ECO:0007669"/>
    <property type="project" value="TreeGrafter"/>
</dbReference>
<dbReference type="Pfam" id="PF00069">
    <property type="entry name" value="Pkinase"/>
    <property type="match status" value="2"/>
</dbReference>
<evidence type="ECO:0000313" key="13">
    <source>
        <dbReference type="Proteomes" id="UP000265120"/>
    </source>
</evidence>
<evidence type="ECO:0000256" key="6">
    <source>
        <dbReference type="ARBA" id="ARBA00022840"/>
    </source>
</evidence>
<dbReference type="GeneTree" id="ENSGT00940000154795"/>
<evidence type="ECO:0000256" key="2">
    <source>
        <dbReference type="ARBA" id="ARBA00022527"/>
    </source>
</evidence>
<comment type="catalytic activity">
    <reaction evidence="7">
        <text>L-threonyl-[protein] + ATP = O-phospho-L-threonyl-[protein] + ADP + H(+)</text>
        <dbReference type="Rhea" id="RHEA:46608"/>
        <dbReference type="Rhea" id="RHEA-COMP:11060"/>
        <dbReference type="Rhea" id="RHEA-COMP:11605"/>
        <dbReference type="ChEBI" id="CHEBI:15378"/>
        <dbReference type="ChEBI" id="CHEBI:30013"/>
        <dbReference type="ChEBI" id="CHEBI:30616"/>
        <dbReference type="ChEBI" id="CHEBI:61977"/>
        <dbReference type="ChEBI" id="CHEBI:456216"/>
        <dbReference type="EC" id="2.7.11.1"/>
    </reaction>
</comment>
<feature type="compositionally biased region" description="Acidic residues" evidence="10">
    <location>
        <begin position="473"/>
        <end position="484"/>
    </location>
</feature>
<keyword evidence="6 9" id="KW-0067">ATP-binding</keyword>
<dbReference type="GO" id="GO:0005634">
    <property type="term" value="C:nucleus"/>
    <property type="evidence" value="ECO:0007669"/>
    <property type="project" value="TreeGrafter"/>
</dbReference>
<reference evidence="12 13" key="1">
    <citation type="journal article" date="2014" name="Nat. Genet.">
        <title>Whole-genome sequence of a flatfish provides insights into ZW sex chromosome evolution and adaptation to a benthic lifestyle.</title>
        <authorList>
            <person name="Chen S."/>
            <person name="Zhang G."/>
            <person name="Shao C."/>
            <person name="Huang Q."/>
            <person name="Liu G."/>
            <person name="Zhang P."/>
            <person name="Song W."/>
            <person name="An N."/>
            <person name="Chalopin D."/>
            <person name="Volff J.N."/>
            <person name="Hong Y."/>
            <person name="Li Q."/>
            <person name="Sha Z."/>
            <person name="Zhou H."/>
            <person name="Xie M."/>
            <person name="Yu Q."/>
            <person name="Liu Y."/>
            <person name="Xiang H."/>
            <person name="Wang N."/>
            <person name="Wu K."/>
            <person name="Yang C."/>
            <person name="Zhou Q."/>
            <person name="Liao X."/>
            <person name="Yang L."/>
            <person name="Hu Q."/>
            <person name="Zhang J."/>
            <person name="Meng L."/>
            <person name="Jin L."/>
            <person name="Tian Y."/>
            <person name="Lian J."/>
            <person name="Yang J."/>
            <person name="Miao G."/>
            <person name="Liu S."/>
            <person name="Liang Z."/>
            <person name="Yan F."/>
            <person name="Li Y."/>
            <person name="Sun B."/>
            <person name="Zhang H."/>
            <person name="Zhang J."/>
            <person name="Zhu Y."/>
            <person name="Du M."/>
            <person name="Zhao Y."/>
            <person name="Schartl M."/>
            <person name="Tang Q."/>
            <person name="Wang J."/>
        </authorList>
    </citation>
    <scope>NUCLEOTIDE SEQUENCE</scope>
</reference>
<dbReference type="InterPro" id="IPR051334">
    <property type="entry name" value="SRPK"/>
</dbReference>
<feature type="compositionally biased region" description="Pro residues" evidence="10">
    <location>
        <begin position="23"/>
        <end position="41"/>
    </location>
</feature>
<dbReference type="GO" id="GO:0004674">
    <property type="term" value="F:protein serine/threonine kinase activity"/>
    <property type="evidence" value="ECO:0007669"/>
    <property type="project" value="UniProtKB-KW"/>
</dbReference>
<feature type="region of interest" description="Disordered" evidence="10">
    <location>
        <begin position="299"/>
        <end position="521"/>
    </location>
</feature>
<dbReference type="PANTHER" id="PTHR47634:SF6">
    <property type="entry name" value="SRSF PROTEIN KINASE 2"/>
    <property type="match status" value="1"/>
</dbReference>
<dbReference type="FunFam" id="1.10.510.10:FF:000491">
    <property type="entry name" value="SRSF protein kinase 2 isoform X1"/>
    <property type="match status" value="1"/>
</dbReference>
<feature type="region of interest" description="Disordered" evidence="10">
    <location>
        <begin position="1"/>
        <end position="63"/>
    </location>
</feature>
<organism evidence="12 13">
    <name type="scientific">Cynoglossus semilaevis</name>
    <name type="common">Tongue sole</name>
    <dbReference type="NCBI Taxonomy" id="244447"/>
    <lineage>
        <taxon>Eukaryota</taxon>
        <taxon>Metazoa</taxon>
        <taxon>Chordata</taxon>
        <taxon>Craniata</taxon>
        <taxon>Vertebrata</taxon>
        <taxon>Euteleostomi</taxon>
        <taxon>Actinopterygii</taxon>
        <taxon>Neopterygii</taxon>
        <taxon>Teleostei</taxon>
        <taxon>Neoteleostei</taxon>
        <taxon>Acanthomorphata</taxon>
        <taxon>Carangaria</taxon>
        <taxon>Pleuronectiformes</taxon>
        <taxon>Pleuronectoidei</taxon>
        <taxon>Cynoglossidae</taxon>
        <taxon>Cynoglossinae</taxon>
        <taxon>Cynoglossus</taxon>
    </lineage>
</organism>
<feature type="compositionally biased region" description="Basic and acidic residues" evidence="10">
    <location>
        <begin position="462"/>
        <end position="472"/>
    </location>
</feature>
<dbReference type="STRING" id="244447.ENSCSEP00000014641"/>
<feature type="compositionally biased region" description="Polar residues" evidence="10">
    <location>
        <begin position="248"/>
        <end position="263"/>
    </location>
</feature>
<evidence type="ECO:0000256" key="8">
    <source>
        <dbReference type="ARBA" id="ARBA00048679"/>
    </source>
</evidence>